<gene>
    <name evidence="1" type="ORF">M011DRAFT_309663</name>
</gene>
<reference evidence="1" key="1">
    <citation type="journal article" date="2020" name="Stud. Mycol.">
        <title>101 Dothideomycetes genomes: a test case for predicting lifestyles and emergence of pathogens.</title>
        <authorList>
            <person name="Haridas S."/>
            <person name="Albert R."/>
            <person name="Binder M."/>
            <person name="Bloem J."/>
            <person name="Labutti K."/>
            <person name="Salamov A."/>
            <person name="Andreopoulos B."/>
            <person name="Baker S."/>
            <person name="Barry K."/>
            <person name="Bills G."/>
            <person name="Bluhm B."/>
            <person name="Cannon C."/>
            <person name="Castanera R."/>
            <person name="Culley D."/>
            <person name="Daum C."/>
            <person name="Ezra D."/>
            <person name="Gonzalez J."/>
            <person name="Henrissat B."/>
            <person name="Kuo A."/>
            <person name="Liang C."/>
            <person name="Lipzen A."/>
            <person name="Lutzoni F."/>
            <person name="Magnuson J."/>
            <person name="Mondo S."/>
            <person name="Nolan M."/>
            <person name="Ohm R."/>
            <person name="Pangilinan J."/>
            <person name="Park H.-J."/>
            <person name="Ramirez L."/>
            <person name="Alfaro M."/>
            <person name="Sun H."/>
            <person name="Tritt A."/>
            <person name="Yoshinaga Y."/>
            <person name="Zwiers L.-H."/>
            <person name="Turgeon B."/>
            <person name="Goodwin S."/>
            <person name="Spatafora J."/>
            <person name="Crous P."/>
            <person name="Grigoriev I."/>
        </authorList>
    </citation>
    <scope>NUCLEOTIDE SEQUENCE</scope>
    <source>
        <strain evidence="1">CBS 119925</strain>
    </source>
</reference>
<protein>
    <submittedName>
        <fullName evidence="1">Uncharacterized protein</fullName>
    </submittedName>
</protein>
<accession>A0A6A6VK24</accession>
<evidence type="ECO:0000313" key="1">
    <source>
        <dbReference type="EMBL" id="KAF2749477.1"/>
    </source>
</evidence>
<dbReference type="EMBL" id="MU006566">
    <property type="protein sequence ID" value="KAF2749477.1"/>
    <property type="molecule type" value="Genomic_DNA"/>
</dbReference>
<organism evidence="1 2">
    <name type="scientific">Sporormia fimetaria CBS 119925</name>
    <dbReference type="NCBI Taxonomy" id="1340428"/>
    <lineage>
        <taxon>Eukaryota</taxon>
        <taxon>Fungi</taxon>
        <taxon>Dikarya</taxon>
        <taxon>Ascomycota</taxon>
        <taxon>Pezizomycotina</taxon>
        <taxon>Dothideomycetes</taxon>
        <taxon>Pleosporomycetidae</taxon>
        <taxon>Pleosporales</taxon>
        <taxon>Sporormiaceae</taxon>
        <taxon>Sporormia</taxon>
    </lineage>
</organism>
<proteinExistence type="predicted"/>
<keyword evidence="2" id="KW-1185">Reference proteome</keyword>
<dbReference type="AlphaFoldDB" id="A0A6A6VK24"/>
<sequence length="197" mass="20661">MKTGSANRRPRMRRVSLFPAGMAATCQGTPGRQSGAMFRRGTESAWAVQGFCSNSSMPTPPSASGRNRATMFPNRRAITELRVQLYPQLPAGAVIISSCTQRLAVRVGCLPASCLVASGPLIWPCIMSELLQASHLHAIRLGSLVPCWPPGAKCRLQSGDGAAAVQRAAGGLALFDCTSSHGNQSCEVFSSVGSSSP</sequence>
<name>A0A6A6VK24_9PLEO</name>
<evidence type="ECO:0000313" key="2">
    <source>
        <dbReference type="Proteomes" id="UP000799440"/>
    </source>
</evidence>
<dbReference type="Proteomes" id="UP000799440">
    <property type="component" value="Unassembled WGS sequence"/>
</dbReference>